<keyword evidence="3" id="KW-1185">Reference proteome</keyword>
<accession>A0A9Q4H2P8</accession>
<reference evidence="1" key="2">
    <citation type="submission" date="2022-09" db="EMBL/GenBank/DDBJ databases">
        <title>Aerococcus urinae taxonomy study.</title>
        <authorList>
            <person name="Christensen J."/>
            <person name="Senneby E."/>
        </authorList>
    </citation>
    <scope>NUCLEOTIDE SEQUENCE</scope>
    <source>
        <strain evidence="1">LUND-41-B12</strain>
    </source>
</reference>
<proteinExistence type="predicted"/>
<organism evidence="1 4">
    <name type="scientific">Aerococcus mictus</name>
    <dbReference type="NCBI Taxonomy" id="2976810"/>
    <lineage>
        <taxon>Bacteria</taxon>
        <taxon>Bacillati</taxon>
        <taxon>Bacillota</taxon>
        <taxon>Bacilli</taxon>
        <taxon>Lactobacillales</taxon>
        <taxon>Aerococcaceae</taxon>
        <taxon>Aerococcus</taxon>
    </lineage>
</organism>
<dbReference type="EMBL" id="JAOTMY010000001">
    <property type="protein sequence ID" value="MCY3086790.1"/>
    <property type="molecule type" value="Genomic_DNA"/>
</dbReference>
<evidence type="ECO:0000313" key="3">
    <source>
        <dbReference type="Proteomes" id="UP000250354"/>
    </source>
</evidence>
<protein>
    <submittedName>
        <fullName evidence="1">Uncharacterized protein</fullName>
    </submittedName>
</protein>
<evidence type="ECO:0000313" key="2">
    <source>
        <dbReference type="EMBL" id="WWC55054.1"/>
    </source>
</evidence>
<sequence>MFNVYENNQGDLVLIVRGTEQAVLAYFRNETNFKAWTNWIYENADDQEKNKIKQAYQLINEADSIEELEYIFDTYLDYSWWNLIIDY</sequence>
<evidence type="ECO:0000313" key="4">
    <source>
        <dbReference type="Proteomes" id="UP001069047"/>
    </source>
</evidence>
<accession>A0A1E9PPI2</accession>
<dbReference type="EMBL" id="CP145132">
    <property type="protein sequence ID" value="WWC55054.1"/>
    <property type="molecule type" value="Genomic_DNA"/>
</dbReference>
<reference evidence="2 3" key="1">
    <citation type="journal article" date="2020" name="J. Bacteriol.">
        <title>Aerococcus urinae Isolated from Women with Lower Urinary Tract Symptoms: In Vitro Aggregation and Genome Analysis.</title>
        <authorList>
            <person name="Hilt E.E."/>
            <person name="Putonti C."/>
            <person name="Thomas-White K."/>
            <person name="Lewis A.L."/>
            <person name="Visick K.L."/>
            <person name="Gilbert N.M."/>
            <person name="Wolfe A.J."/>
        </authorList>
    </citation>
    <scope>NUCLEOTIDE SEQUENCE [LARGE SCALE GENOMIC DNA]</scope>
    <source>
        <strain evidence="2 3">UMB1016</strain>
    </source>
</reference>
<evidence type="ECO:0000313" key="1">
    <source>
        <dbReference type="EMBL" id="MCY3086790.1"/>
    </source>
</evidence>
<dbReference type="RefSeq" id="WP_070558687.1">
    <property type="nucleotide sequence ID" value="NZ_CAJHLJ010000013.1"/>
</dbReference>
<reference evidence="2" key="3">
    <citation type="submission" date="2024-02" db="EMBL/GenBank/DDBJ databases">
        <authorList>
            <person name="Choi B."/>
        </authorList>
    </citation>
    <scope>NUCLEOTIDE SEQUENCE</scope>
    <source>
        <strain evidence="2">UMB1016</strain>
    </source>
</reference>
<gene>
    <name evidence="2" type="ORF">DBT44_0001770</name>
    <name evidence="1" type="ORF">ODY61_01520</name>
</gene>
<dbReference type="Proteomes" id="UP000250354">
    <property type="component" value="Chromosome"/>
</dbReference>
<dbReference type="Proteomes" id="UP001069047">
    <property type="component" value="Unassembled WGS sequence"/>
</dbReference>
<dbReference type="AlphaFoldDB" id="A0A1E9PPI2"/>
<name>A0A1E9PPI2_9LACT</name>